<evidence type="ECO:0000256" key="1">
    <source>
        <dbReference type="SAM" id="MobiDB-lite"/>
    </source>
</evidence>
<feature type="region of interest" description="Disordered" evidence="1">
    <location>
        <begin position="54"/>
        <end position="85"/>
    </location>
</feature>
<accession>A0ABV1YKK3</accession>
<feature type="region of interest" description="Disordered" evidence="1">
    <location>
        <begin position="154"/>
        <end position="183"/>
    </location>
</feature>
<feature type="compositionally biased region" description="Basic and acidic residues" evidence="1">
    <location>
        <begin position="162"/>
        <end position="173"/>
    </location>
</feature>
<dbReference type="Proteomes" id="UP001464387">
    <property type="component" value="Unassembled WGS sequence"/>
</dbReference>
<dbReference type="EMBL" id="JAMYPJ010000036">
    <property type="protein sequence ID" value="MER8935688.1"/>
    <property type="molecule type" value="Genomic_DNA"/>
</dbReference>
<proteinExistence type="predicted"/>
<reference evidence="2 3" key="1">
    <citation type="journal article" date="2024" name="Proc. Natl. Acad. Sci. U.S.A.">
        <title>The evolutionary genomics of adaptation to stress in wild rhizobium bacteria.</title>
        <authorList>
            <person name="Kehlet-Delgado H."/>
            <person name="Montoya A.P."/>
            <person name="Jensen K.T."/>
            <person name="Wendlandt C.E."/>
            <person name="Dexheimer C."/>
            <person name="Roberts M."/>
            <person name="Torres Martinez L."/>
            <person name="Friesen M.L."/>
            <person name="Griffitts J.S."/>
            <person name="Porter S.S."/>
        </authorList>
    </citation>
    <scope>NUCLEOTIDE SEQUENCE [LARGE SCALE GENOMIC DNA]</scope>
    <source>
        <strain evidence="2 3">M0729</strain>
    </source>
</reference>
<name>A0ABV1YKK3_9HYPH</name>
<sequence length="287" mass="31071">MAITVFAESMGFFHKGSNGKGIAPGDVCLSPPSPPAGPVPVPYVNMLSSSDLSNGTKSVKIDGEPTAIENSSEISTSTGNEPATQGLGAGVITHKINGKGVFKLWSFTVKAEGKGVDRHGDMMAQNTASDLPNCIDQTAINTFKALLRRKGIAPGPCPSKPYDADVHRPDKDPSPAQKKAVRSKPCWECARDDKRVTRAHWRTERLRKGGPIIRYEDPVHGKDMARGEGHMTHDHQPPLCVAWALGGCNMKLADFKKYFERASRVKPHCEAHYRSQGSQAEAYAAKL</sequence>
<feature type="compositionally biased region" description="Polar residues" evidence="1">
    <location>
        <begin position="68"/>
        <end position="83"/>
    </location>
</feature>
<gene>
    <name evidence="2" type="ORF">NKI33_22385</name>
</gene>
<evidence type="ECO:0000313" key="2">
    <source>
        <dbReference type="EMBL" id="MER8935688.1"/>
    </source>
</evidence>
<organism evidence="2 3">
    <name type="scientific">Mesorhizobium opportunistum</name>
    <dbReference type="NCBI Taxonomy" id="593909"/>
    <lineage>
        <taxon>Bacteria</taxon>
        <taxon>Pseudomonadati</taxon>
        <taxon>Pseudomonadota</taxon>
        <taxon>Alphaproteobacteria</taxon>
        <taxon>Hyphomicrobiales</taxon>
        <taxon>Phyllobacteriaceae</taxon>
        <taxon>Mesorhizobium</taxon>
    </lineage>
</organism>
<protein>
    <submittedName>
        <fullName evidence="2">DUF4150 domain-containing protein</fullName>
    </submittedName>
</protein>
<dbReference type="Pfam" id="PF13665">
    <property type="entry name" value="Tox-PAAR-like"/>
    <property type="match status" value="1"/>
</dbReference>
<evidence type="ECO:0000313" key="3">
    <source>
        <dbReference type="Proteomes" id="UP001464387"/>
    </source>
</evidence>
<keyword evidence="3" id="KW-1185">Reference proteome</keyword>
<comment type="caution">
    <text evidence="2">The sequence shown here is derived from an EMBL/GenBank/DDBJ whole genome shotgun (WGS) entry which is preliminary data.</text>
</comment>
<dbReference type="RefSeq" id="WP_287274908.1">
    <property type="nucleotide sequence ID" value="NZ_JAMYMY010000039.1"/>
</dbReference>